<keyword evidence="4" id="KW-0648">Protein biosynthesis</keyword>
<dbReference type="OrthoDB" id="10250414at2759"/>
<evidence type="ECO:0000256" key="4">
    <source>
        <dbReference type="ARBA" id="ARBA00022917"/>
    </source>
</evidence>
<gene>
    <name evidence="5" type="primary">jg3655</name>
    <name evidence="5" type="ORF">PAEG_LOCUS4049</name>
</gene>
<dbReference type="PANTHER" id="PTHR14068:SF0">
    <property type="entry name" value="EUKARYOTIC TRANSLATION INITIATION FACTOR 3 SUBUNIT B"/>
    <property type="match status" value="1"/>
</dbReference>
<evidence type="ECO:0000313" key="6">
    <source>
        <dbReference type="Proteomes" id="UP000838756"/>
    </source>
</evidence>
<feature type="non-terminal residue" evidence="5">
    <location>
        <position position="109"/>
    </location>
</feature>
<comment type="caution">
    <text evidence="5">The sequence shown here is derived from an EMBL/GenBank/DDBJ whole genome shotgun (WGS) entry which is preliminary data.</text>
</comment>
<keyword evidence="6" id="KW-1185">Reference proteome</keyword>
<dbReference type="GO" id="GO:0003723">
    <property type="term" value="F:RNA binding"/>
    <property type="evidence" value="ECO:0007669"/>
    <property type="project" value="UniProtKB-KW"/>
</dbReference>
<dbReference type="GO" id="GO:0005852">
    <property type="term" value="C:eukaryotic translation initiation factor 3 complex"/>
    <property type="evidence" value="ECO:0007669"/>
    <property type="project" value="InterPro"/>
</dbReference>
<keyword evidence="3" id="KW-0694">RNA-binding</keyword>
<name>A0A8S4QT47_9NEOP</name>
<evidence type="ECO:0000313" key="5">
    <source>
        <dbReference type="EMBL" id="CAH2215970.1"/>
    </source>
</evidence>
<organism evidence="5 6">
    <name type="scientific">Pararge aegeria aegeria</name>
    <dbReference type="NCBI Taxonomy" id="348720"/>
    <lineage>
        <taxon>Eukaryota</taxon>
        <taxon>Metazoa</taxon>
        <taxon>Ecdysozoa</taxon>
        <taxon>Arthropoda</taxon>
        <taxon>Hexapoda</taxon>
        <taxon>Insecta</taxon>
        <taxon>Pterygota</taxon>
        <taxon>Neoptera</taxon>
        <taxon>Endopterygota</taxon>
        <taxon>Lepidoptera</taxon>
        <taxon>Glossata</taxon>
        <taxon>Ditrysia</taxon>
        <taxon>Papilionoidea</taxon>
        <taxon>Nymphalidae</taxon>
        <taxon>Satyrinae</taxon>
        <taxon>Satyrini</taxon>
        <taxon>Parargina</taxon>
        <taxon>Pararge</taxon>
    </lineage>
</organism>
<dbReference type="GO" id="GO:0003743">
    <property type="term" value="F:translation initiation factor activity"/>
    <property type="evidence" value="ECO:0007669"/>
    <property type="project" value="UniProtKB-KW"/>
</dbReference>
<dbReference type="GO" id="GO:0031369">
    <property type="term" value="F:translation initiation factor binding"/>
    <property type="evidence" value="ECO:0007669"/>
    <property type="project" value="InterPro"/>
</dbReference>
<keyword evidence="1" id="KW-0963">Cytoplasm</keyword>
<evidence type="ECO:0000256" key="2">
    <source>
        <dbReference type="ARBA" id="ARBA00022540"/>
    </source>
</evidence>
<reference evidence="5" key="1">
    <citation type="submission" date="2022-03" db="EMBL/GenBank/DDBJ databases">
        <authorList>
            <person name="Lindestad O."/>
        </authorList>
    </citation>
    <scope>NUCLEOTIDE SEQUENCE</scope>
</reference>
<dbReference type="Proteomes" id="UP000838756">
    <property type="component" value="Unassembled WGS sequence"/>
</dbReference>
<protein>
    <submittedName>
        <fullName evidence="5">Jg3655 protein</fullName>
    </submittedName>
</protein>
<proteinExistence type="predicted"/>
<dbReference type="InterPro" id="IPR011400">
    <property type="entry name" value="EIF3B"/>
</dbReference>
<dbReference type="Gene3D" id="3.30.70.330">
    <property type="match status" value="1"/>
</dbReference>
<keyword evidence="2" id="KW-0396">Initiation factor</keyword>
<dbReference type="InterPro" id="IPR012677">
    <property type="entry name" value="Nucleotide-bd_a/b_plait_sf"/>
</dbReference>
<sequence>MAQKKGNEKVPNPPHCDKYEPILFEVPNFEDPEGFVDDIPDEVLLADLFESKPKESDGYNNVIVVDGCPQVGPERLSKLQNVINKIFGKYGKIVNEYYPTTENGLTTGY</sequence>
<dbReference type="EMBL" id="CAKXAJ010013534">
    <property type="protein sequence ID" value="CAH2215970.1"/>
    <property type="molecule type" value="Genomic_DNA"/>
</dbReference>
<accession>A0A8S4QT47</accession>
<dbReference type="AlphaFoldDB" id="A0A8S4QT47"/>
<dbReference type="PANTHER" id="PTHR14068">
    <property type="entry name" value="EUKARYOTIC TRANSLATION INITIATION FACTOR 3 EIF3 -RELATED"/>
    <property type="match status" value="1"/>
</dbReference>
<evidence type="ECO:0000256" key="1">
    <source>
        <dbReference type="ARBA" id="ARBA00022490"/>
    </source>
</evidence>
<evidence type="ECO:0000256" key="3">
    <source>
        <dbReference type="ARBA" id="ARBA00022884"/>
    </source>
</evidence>